<dbReference type="AlphaFoldDB" id="A0A964E0C8"/>
<reference evidence="1" key="1">
    <citation type="journal article" date="2021" name="Microorganisms">
        <title>Acidisoma silvae sp. nov. and Acidisomacellulosilytica sp. nov., Two Acidophilic Bacteria Isolated from Decaying Wood, Hydrolyzing Cellulose and Producing Poly-3-hydroxybutyrate.</title>
        <authorList>
            <person name="Mieszkin S."/>
            <person name="Pouder E."/>
            <person name="Uroz S."/>
            <person name="Simon-Colin C."/>
            <person name="Alain K."/>
        </authorList>
    </citation>
    <scope>NUCLEOTIDE SEQUENCE</scope>
    <source>
        <strain evidence="1">HW T2.11</strain>
    </source>
</reference>
<dbReference type="InterPro" id="IPR002495">
    <property type="entry name" value="Glyco_trans_8"/>
</dbReference>
<protein>
    <recommendedName>
        <fullName evidence="3">Glycosyl transferase</fullName>
    </recommendedName>
</protein>
<sequence length="299" mass="35115">MKWYLALNEGGTRGDIGLHTKLAVLSALKHTELAPRLLYTGDRNPFTAWLEERGVKVIDSRLPYLAVIEELAAAGRYHMLTVGHWLRTNVCLEEREDEHVFYSDVDVLFLKRPELETICPRYFSAAPEFDRTSWNYFNAGVMVLNPQNMRSDYEEFERYLVTTLREKTHNFHDQIAYNEFYRGRWDRLPLELNWKPYWSQNDAAALLHFHGPKLGAIAAIVEERWNWESNHGKQIGSLFIKHFPSYLEAFQKIESYIPALNAAEQDYLGRLLLRLRSYDPAVHFQKVDVSFMNFCMFPE</sequence>
<evidence type="ECO:0000313" key="1">
    <source>
        <dbReference type="EMBL" id="MCB8876573.1"/>
    </source>
</evidence>
<gene>
    <name evidence="1" type="ORF">ASILVAE211_15370</name>
</gene>
<organism evidence="1 2">
    <name type="scientific">Acidisoma silvae</name>
    <dbReference type="NCBI Taxonomy" id="2802396"/>
    <lineage>
        <taxon>Bacteria</taxon>
        <taxon>Pseudomonadati</taxon>
        <taxon>Pseudomonadota</taxon>
        <taxon>Alphaproteobacteria</taxon>
        <taxon>Acetobacterales</taxon>
        <taxon>Acidocellaceae</taxon>
        <taxon>Acidisoma</taxon>
    </lineage>
</organism>
<keyword evidence="2" id="KW-1185">Reference proteome</keyword>
<dbReference type="GO" id="GO:0016757">
    <property type="term" value="F:glycosyltransferase activity"/>
    <property type="evidence" value="ECO:0007669"/>
    <property type="project" value="InterPro"/>
</dbReference>
<evidence type="ECO:0000313" key="2">
    <source>
        <dbReference type="Proteomes" id="UP000708298"/>
    </source>
</evidence>
<dbReference type="InterPro" id="IPR029044">
    <property type="entry name" value="Nucleotide-diphossugar_trans"/>
</dbReference>
<dbReference type="SUPFAM" id="SSF53448">
    <property type="entry name" value="Nucleotide-diphospho-sugar transferases"/>
    <property type="match status" value="1"/>
</dbReference>
<dbReference type="RefSeq" id="WP_227322222.1">
    <property type="nucleotide sequence ID" value="NZ_JAESVB010000006.1"/>
</dbReference>
<name>A0A964E0C8_9PROT</name>
<dbReference type="EMBL" id="JAESVB010000006">
    <property type="protein sequence ID" value="MCB8876573.1"/>
    <property type="molecule type" value="Genomic_DNA"/>
</dbReference>
<dbReference type="Gene3D" id="3.90.550.10">
    <property type="entry name" value="Spore Coat Polysaccharide Biosynthesis Protein SpsA, Chain A"/>
    <property type="match status" value="1"/>
</dbReference>
<dbReference type="Proteomes" id="UP000708298">
    <property type="component" value="Unassembled WGS sequence"/>
</dbReference>
<comment type="caution">
    <text evidence="1">The sequence shown here is derived from an EMBL/GenBank/DDBJ whole genome shotgun (WGS) entry which is preliminary data.</text>
</comment>
<evidence type="ECO:0008006" key="3">
    <source>
        <dbReference type="Google" id="ProtNLM"/>
    </source>
</evidence>
<proteinExistence type="predicted"/>
<reference evidence="1" key="2">
    <citation type="submission" date="2021-01" db="EMBL/GenBank/DDBJ databases">
        <authorList>
            <person name="Mieszkin S."/>
            <person name="Pouder E."/>
            <person name="Alain K."/>
        </authorList>
    </citation>
    <scope>NUCLEOTIDE SEQUENCE</scope>
    <source>
        <strain evidence="1">HW T2.11</strain>
    </source>
</reference>
<accession>A0A964E0C8</accession>
<dbReference type="Pfam" id="PF01501">
    <property type="entry name" value="Glyco_transf_8"/>
    <property type="match status" value="1"/>
</dbReference>